<dbReference type="RefSeq" id="WP_268608882.1">
    <property type="nucleotide sequence ID" value="NZ_CP113797.1"/>
</dbReference>
<protein>
    <submittedName>
        <fullName evidence="1">Uncharacterized protein</fullName>
    </submittedName>
</protein>
<dbReference type="KEGG" id="tsin:OXH18_18825"/>
<evidence type="ECO:0000313" key="2">
    <source>
        <dbReference type="Proteomes" id="UP001163152"/>
    </source>
</evidence>
<dbReference type="Proteomes" id="UP001163152">
    <property type="component" value="Chromosome"/>
</dbReference>
<proteinExistence type="predicted"/>
<reference evidence="1" key="1">
    <citation type="submission" date="2022-12" db="EMBL/GenBank/DDBJ databases">
        <title>Polyphasic identification of a Novel Hot-Spring Cyanobacterium Ocullathermofonsia sinensis gen nov. sp. nov. and Genomic Insights on its Adaptations to the Thermal Habitat.</title>
        <authorList>
            <person name="Daroch M."/>
            <person name="Tang J."/>
            <person name="Jiang Y."/>
        </authorList>
    </citation>
    <scope>NUCLEOTIDE SEQUENCE</scope>
    <source>
        <strain evidence="1">PKUAC-SCTA174</strain>
    </source>
</reference>
<dbReference type="EMBL" id="CP113797">
    <property type="protein sequence ID" value="WAL59208.1"/>
    <property type="molecule type" value="Genomic_DNA"/>
</dbReference>
<keyword evidence="2" id="KW-1185">Reference proteome</keyword>
<name>A0A9E9C7G3_9CYAN</name>
<evidence type="ECO:0000313" key="1">
    <source>
        <dbReference type="EMBL" id="WAL59208.1"/>
    </source>
</evidence>
<accession>A0A9E9C7G3</accession>
<gene>
    <name evidence="1" type="ORF">OXH18_18825</name>
</gene>
<dbReference type="AlphaFoldDB" id="A0A9E9C7G3"/>
<sequence length="242" mass="26106">MKLANPLRSPLSIVVAGVALIAGVRLARIPIAVMIPVSAAMATAGATLRRSQEPKSLNLNDPALEAELLMVHRQAQVLADGASHLRKEAHHVLTESAVADVLVTIQRVCDRAMELPAKIDQLAQRMQGNSVPLSIAEIQAQLAELETNQQTGSDGEAARLGKIAENLQRALQLTQEGQDARHVQVASLSALILEFLGVLQETQTKLRSNKVSTGSAESQVLELRSLTEELDVFQENVDRLVK</sequence>
<organism evidence="1 2">
    <name type="scientific">Thermocoleostomius sinensis A174</name>
    <dbReference type="NCBI Taxonomy" id="2016057"/>
    <lineage>
        <taxon>Bacteria</taxon>
        <taxon>Bacillati</taxon>
        <taxon>Cyanobacteriota</taxon>
        <taxon>Cyanophyceae</taxon>
        <taxon>Oculatellales</taxon>
        <taxon>Oculatellaceae</taxon>
        <taxon>Thermocoleostomius</taxon>
    </lineage>
</organism>